<evidence type="ECO:0000256" key="2">
    <source>
        <dbReference type="SAM" id="Phobius"/>
    </source>
</evidence>
<dbReference type="AlphaFoldDB" id="A0A3N4GSD9"/>
<feature type="compositionally biased region" description="Gly residues" evidence="1">
    <location>
        <begin position="8"/>
        <end position="23"/>
    </location>
</feature>
<feature type="compositionally biased region" description="Low complexity" evidence="1">
    <location>
        <begin position="72"/>
        <end position="102"/>
    </location>
</feature>
<dbReference type="OrthoDB" id="4751509at2"/>
<keyword evidence="4" id="KW-1185">Reference proteome</keyword>
<protein>
    <submittedName>
        <fullName evidence="3">Uncharacterized protein</fullName>
    </submittedName>
</protein>
<proteinExistence type="predicted"/>
<feature type="compositionally biased region" description="Low complexity" evidence="1">
    <location>
        <begin position="110"/>
        <end position="128"/>
    </location>
</feature>
<dbReference type="Proteomes" id="UP000267536">
    <property type="component" value="Unassembled WGS sequence"/>
</dbReference>
<dbReference type="RefSeq" id="WP_123926140.1">
    <property type="nucleotide sequence ID" value="NZ_JBPSDP010000003.1"/>
</dbReference>
<gene>
    <name evidence="3" type="ORF">EF294_04835</name>
</gene>
<name>A0A3N4GSD9_9ACTN</name>
<evidence type="ECO:0000256" key="1">
    <source>
        <dbReference type="SAM" id="MobiDB-lite"/>
    </source>
</evidence>
<reference evidence="3 4" key="1">
    <citation type="submission" date="2018-11" db="EMBL/GenBank/DDBJ databases">
        <title>Draft genome sequence of Gordonia sp. RS15-1S isolated from rice stems.</title>
        <authorList>
            <person name="Muangham S."/>
        </authorList>
    </citation>
    <scope>NUCLEOTIDE SEQUENCE [LARGE SCALE GENOMIC DNA]</scope>
    <source>
        <strain evidence="3 4">RS15-1S</strain>
    </source>
</reference>
<keyword evidence="2" id="KW-0472">Membrane</keyword>
<dbReference type="EMBL" id="RKMH01000003">
    <property type="protein sequence ID" value="RPA65185.1"/>
    <property type="molecule type" value="Genomic_DNA"/>
</dbReference>
<keyword evidence="2" id="KW-1133">Transmembrane helix</keyword>
<feature type="region of interest" description="Disordered" evidence="1">
    <location>
        <begin position="72"/>
        <end position="128"/>
    </location>
</feature>
<accession>A0A3N4GSD9</accession>
<organism evidence="3 4">
    <name type="scientific">Gordonia oryzae</name>
    <dbReference type="NCBI Taxonomy" id="2487349"/>
    <lineage>
        <taxon>Bacteria</taxon>
        <taxon>Bacillati</taxon>
        <taxon>Actinomycetota</taxon>
        <taxon>Actinomycetes</taxon>
        <taxon>Mycobacteriales</taxon>
        <taxon>Gordoniaceae</taxon>
        <taxon>Gordonia</taxon>
    </lineage>
</organism>
<evidence type="ECO:0000313" key="3">
    <source>
        <dbReference type="EMBL" id="RPA65185.1"/>
    </source>
</evidence>
<sequence length="232" mass="23589">MSYPPGDPGGYPSGEGYPSGGGYPTPPPQGYEQGYRPPRSPWSSPLVIAAIVVGVLVVIGAGAGAYWLTRGSAPADPAAADSAQASPTVASASTQTVTSTVTGPGGASGPAGVPTTTTQQPVRPRPTVSGADWQGFLSGPRCNAADDPAIVIGRTSRSQVVICQVGNQTGRWYYKGLADGNPIEIGYPQMVGTTYLARNGAVTYAVSPSALVISENGATLATEPMVEYWSSN</sequence>
<feature type="transmembrane region" description="Helical" evidence="2">
    <location>
        <begin position="46"/>
        <end position="68"/>
    </location>
</feature>
<keyword evidence="2" id="KW-0812">Transmembrane</keyword>
<comment type="caution">
    <text evidence="3">The sequence shown here is derived from an EMBL/GenBank/DDBJ whole genome shotgun (WGS) entry which is preliminary data.</text>
</comment>
<feature type="region of interest" description="Disordered" evidence="1">
    <location>
        <begin position="1"/>
        <end position="38"/>
    </location>
</feature>
<evidence type="ECO:0000313" key="4">
    <source>
        <dbReference type="Proteomes" id="UP000267536"/>
    </source>
</evidence>